<dbReference type="Proteomes" id="UP000282613">
    <property type="component" value="Unassembled WGS sequence"/>
</dbReference>
<name>A0A0R3VYB1_TAEAS</name>
<gene>
    <name evidence="1" type="ORF">TASK_LOCUS2406</name>
</gene>
<dbReference type="STRING" id="60517.A0A0R3VYB1"/>
<reference evidence="3" key="1">
    <citation type="submission" date="2017-02" db="UniProtKB">
        <authorList>
            <consortium name="WormBaseParasite"/>
        </authorList>
    </citation>
    <scope>IDENTIFICATION</scope>
</reference>
<evidence type="ECO:0000313" key="3">
    <source>
        <dbReference type="WBParaSite" id="TASK_0000240501-mRNA-1"/>
    </source>
</evidence>
<protein>
    <submittedName>
        <fullName evidence="1 3">Uncharacterized protein</fullName>
    </submittedName>
</protein>
<organism evidence="3">
    <name type="scientific">Taenia asiatica</name>
    <name type="common">Asian tapeworm</name>
    <dbReference type="NCBI Taxonomy" id="60517"/>
    <lineage>
        <taxon>Eukaryota</taxon>
        <taxon>Metazoa</taxon>
        <taxon>Spiralia</taxon>
        <taxon>Lophotrochozoa</taxon>
        <taxon>Platyhelminthes</taxon>
        <taxon>Cestoda</taxon>
        <taxon>Eucestoda</taxon>
        <taxon>Cyclophyllidea</taxon>
        <taxon>Taeniidae</taxon>
        <taxon>Taenia</taxon>
    </lineage>
</organism>
<reference evidence="1 2" key="2">
    <citation type="submission" date="2018-11" db="EMBL/GenBank/DDBJ databases">
        <authorList>
            <consortium name="Pathogen Informatics"/>
        </authorList>
    </citation>
    <scope>NUCLEOTIDE SEQUENCE [LARGE SCALE GENOMIC DNA]</scope>
</reference>
<keyword evidence="2" id="KW-1185">Reference proteome</keyword>
<dbReference type="AlphaFoldDB" id="A0A0R3VYB1"/>
<proteinExistence type="predicted"/>
<evidence type="ECO:0000313" key="2">
    <source>
        <dbReference type="Proteomes" id="UP000282613"/>
    </source>
</evidence>
<dbReference type="EMBL" id="UYRS01001607">
    <property type="protein sequence ID" value="VDK25101.1"/>
    <property type="molecule type" value="Genomic_DNA"/>
</dbReference>
<dbReference type="WBParaSite" id="TASK_0000240501-mRNA-1">
    <property type="protein sequence ID" value="TASK_0000240501-mRNA-1"/>
    <property type="gene ID" value="TASK_0000240501"/>
</dbReference>
<sequence>MCQRFMRLAQSFLSDVRPSNVRGRISQFWRQTAAAALRHQKQAEEAAASTSASATNPEEVIAQRVLTTIFKHSWPTLQQVTCWQQSFQNLLQDPRRLIGCGSIPWRLWSKVIAVMST</sequence>
<evidence type="ECO:0000313" key="1">
    <source>
        <dbReference type="EMBL" id="VDK25101.1"/>
    </source>
</evidence>
<accession>A0A0R3VYB1</accession>